<feature type="region of interest" description="Disordered" evidence="1">
    <location>
        <begin position="1"/>
        <end position="22"/>
    </location>
</feature>
<gene>
    <name evidence="2" type="ORF">D3272_05635</name>
</gene>
<accession>A0A4Q2RFQ8</accession>
<sequence>MSIHEPKKSSRGRPSVDSEQLRARVERPVIEALDAWAAAEDMPEPRRPEAVRRALADHLRAKGYLPAVSDPS</sequence>
<evidence type="ECO:0000313" key="3">
    <source>
        <dbReference type="Proteomes" id="UP000289411"/>
    </source>
</evidence>
<dbReference type="AlphaFoldDB" id="A0A4Q2RFQ8"/>
<organism evidence="2 3">
    <name type="scientific">Lichenibacterium ramalinae</name>
    <dbReference type="NCBI Taxonomy" id="2316527"/>
    <lineage>
        <taxon>Bacteria</taxon>
        <taxon>Pseudomonadati</taxon>
        <taxon>Pseudomonadota</taxon>
        <taxon>Alphaproteobacteria</taxon>
        <taxon>Hyphomicrobiales</taxon>
        <taxon>Lichenihabitantaceae</taxon>
        <taxon>Lichenibacterium</taxon>
    </lineage>
</organism>
<comment type="caution">
    <text evidence="2">The sequence shown here is derived from an EMBL/GenBank/DDBJ whole genome shotgun (WGS) entry which is preliminary data.</text>
</comment>
<proteinExistence type="predicted"/>
<dbReference type="OrthoDB" id="7916728at2"/>
<evidence type="ECO:0000313" key="2">
    <source>
        <dbReference type="EMBL" id="RYB06247.1"/>
    </source>
</evidence>
<evidence type="ECO:0000256" key="1">
    <source>
        <dbReference type="SAM" id="MobiDB-lite"/>
    </source>
</evidence>
<name>A0A4Q2RFQ8_9HYPH</name>
<protein>
    <submittedName>
        <fullName evidence="2">CopG family transcriptional regulator</fullName>
    </submittedName>
</protein>
<dbReference type="EMBL" id="QYBC01000004">
    <property type="protein sequence ID" value="RYB06247.1"/>
    <property type="molecule type" value="Genomic_DNA"/>
</dbReference>
<reference evidence="2 3" key="2">
    <citation type="submission" date="2019-02" db="EMBL/GenBank/DDBJ databases">
        <title>'Lichenibacterium ramalinii' gen. nov. sp. nov., 'Lichenibacterium minor' gen. nov. sp. nov.</title>
        <authorList>
            <person name="Pankratov T."/>
        </authorList>
    </citation>
    <scope>NUCLEOTIDE SEQUENCE [LARGE SCALE GENOMIC DNA]</scope>
    <source>
        <strain evidence="2 3">RmlP001</strain>
    </source>
</reference>
<dbReference type="Proteomes" id="UP000289411">
    <property type="component" value="Unassembled WGS sequence"/>
</dbReference>
<reference evidence="2 3" key="1">
    <citation type="submission" date="2018-09" db="EMBL/GenBank/DDBJ databases">
        <authorList>
            <person name="Grouzdev D.S."/>
            <person name="Krutkina M.S."/>
        </authorList>
    </citation>
    <scope>NUCLEOTIDE SEQUENCE [LARGE SCALE GENOMIC DNA]</scope>
    <source>
        <strain evidence="2 3">RmlP001</strain>
    </source>
</reference>
<keyword evidence="3" id="KW-1185">Reference proteome</keyword>